<keyword evidence="1" id="KW-0812">Transmembrane</keyword>
<reference evidence="2 3" key="1">
    <citation type="submission" date="2020-08" db="EMBL/GenBank/DDBJ databases">
        <title>Genomic Encyclopedia of Type Strains, Phase IV (KMG-IV): sequencing the most valuable type-strain genomes for metagenomic binning, comparative biology and taxonomic classification.</title>
        <authorList>
            <person name="Goeker M."/>
        </authorList>
    </citation>
    <scope>NUCLEOTIDE SEQUENCE [LARGE SCALE GENOMIC DNA]</scope>
    <source>
        <strain evidence="2 3">DSM 16325</strain>
    </source>
</reference>
<name>A0A7W8ISQ2_9BACL</name>
<keyword evidence="1" id="KW-1133">Transmembrane helix</keyword>
<dbReference type="EMBL" id="JACHEP010000012">
    <property type="protein sequence ID" value="MBB5325132.1"/>
    <property type="molecule type" value="Genomic_DNA"/>
</dbReference>
<accession>A0A7W8ISQ2</accession>
<dbReference type="AlphaFoldDB" id="A0A7W8ISQ2"/>
<protein>
    <submittedName>
        <fullName evidence="2">Sorbitol-specific phosphotransferase system component IIC</fullName>
    </submittedName>
</protein>
<keyword evidence="1" id="KW-0472">Membrane</keyword>
<evidence type="ECO:0000313" key="2">
    <source>
        <dbReference type="EMBL" id="MBB5325132.1"/>
    </source>
</evidence>
<comment type="caution">
    <text evidence="2">The sequence shown here is derived from an EMBL/GenBank/DDBJ whole genome shotgun (WGS) entry which is preliminary data.</text>
</comment>
<keyword evidence="3" id="KW-1185">Reference proteome</keyword>
<evidence type="ECO:0000313" key="3">
    <source>
        <dbReference type="Proteomes" id="UP000520011"/>
    </source>
</evidence>
<gene>
    <name evidence="2" type="ORF">HNQ34_002231</name>
</gene>
<feature type="transmembrane region" description="Helical" evidence="1">
    <location>
        <begin position="9"/>
        <end position="29"/>
    </location>
</feature>
<sequence>MLEKWKSKLIILTGIIPLLVGIVMIVNVVTMKDDVRKKEPDHHFLK</sequence>
<proteinExistence type="predicted"/>
<organism evidence="2 3">
    <name type="scientific">Anoxybacteroides tepidamans</name>
    <dbReference type="NCBI Taxonomy" id="265948"/>
    <lineage>
        <taxon>Bacteria</taxon>
        <taxon>Bacillati</taxon>
        <taxon>Bacillota</taxon>
        <taxon>Bacilli</taxon>
        <taxon>Bacillales</taxon>
        <taxon>Anoxybacillaceae</taxon>
        <taxon>Anoxybacteroides</taxon>
    </lineage>
</organism>
<dbReference type="RefSeq" id="WP_183254411.1">
    <property type="nucleotide sequence ID" value="NZ_JACHEP010000012.1"/>
</dbReference>
<dbReference type="Proteomes" id="UP000520011">
    <property type="component" value="Unassembled WGS sequence"/>
</dbReference>
<keyword evidence="2" id="KW-0808">Transferase</keyword>
<dbReference type="GO" id="GO:0016740">
    <property type="term" value="F:transferase activity"/>
    <property type="evidence" value="ECO:0007669"/>
    <property type="project" value="UniProtKB-KW"/>
</dbReference>
<evidence type="ECO:0000256" key="1">
    <source>
        <dbReference type="SAM" id="Phobius"/>
    </source>
</evidence>